<evidence type="ECO:0000313" key="1">
    <source>
        <dbReference type="EMBL" id="GAA0550933.1"/>
    </source>
</evidence>
<dbReference type="Proteomes" id="UP001501169">
    <property type="component" value="Unassembled WGS sequence"/>
</dbReference>
<comment type="caution">
    <text evidence="1">The sequence shown here is derived from an EMBL/GenBank/DDBJ whole genome shotgun (WGS) entry which is preliminary data.</text>
</comment>
<gene>
    <name evidence="1" type="ORF">GCM10009098_18210</name>
</gene>
<keyword evidence="2" id="KW-1185">Reference proteome</keyword>
<protein>
    <recommendedName>
        <fullName evidence="3">Anti-sigma factor</fullName>
    </recommendedName>
</protein>
<reference evidence="2" key="1">
    <citation type="journal article" date="2019" name="Int. J. Syst. Evol. Microbiol.">
        <title>The Global Catalogue of Microorganisms (GCM) 10K type strain sequencing project: providing services to taxonomists for standard genome sequencing and annotation.</title>
        <authorList>
            <consortium name="The Broad Institute Genomics Platform"/>
            <consortium name="The Broad Institute Genome Sequencing Center for Infectious Disease"/>
            <person name="Wu L."/>
            <person name="Ma J."/>
        </authorList>
    </citation>
    <scope>NUCLEOTIDE SEQUENCE [LARGE SCALE GENOMIC DNA]</scope>
    <source>
        <strain evidence="2">JCM 14331</strain>
    </source>
</reference>
<organism evidence="1 2">
    <name type="scientific">Rheinheimera aquimaris</name>
    <dbReference type="NCBI Taxonomy" id="412437"/>
    <lineage>
        <taxon>Bacteria</taxon>
        <taxon>Pseudomonadati</taxon>
        <taxon>Pseudomonadota</taxon>
        <taxon>Gammaproteobacteria</taxon>
        <taxon>Chromatiales</taxon>
        <taxon>Chromatiaceae</taxon>
        <taxon>Rheinheimera</taxon>
    </lineage>
</organism>
<dbReference type="EMBL" id="BAAAEO010000003">
    <property type="protein sequence ID" value="GAA0550933.1"/>
    <property type="molecule type" value="Genomic_DNA"/>
</dbReference>
<sequence length="215" mass="24813">MSNNQQIFEDWLAGKISTGECAELLQHDATWLARMHNASALRADAARPEFDAVPQVDTSSIFANQWQRSKPQRSWWPQISLALSCAAMLISLSPAQLQLKDGSLTLSWHNSQQEIDSAVNKALVSYQQEQQQWLAQQLDFQQQNTSSQLILLKDYLQDELQRDQRSDMLQLVEYLNQQRQADWQYWQENYQPMQAGYRPTDSYYLSPTNTGAVKP</sequence>
<accession>A0ABP3NRD6</accession>
<proteinExistence type="predicted"/>
<dbReference type="RefSeq" id="WP_134052068.1">
    <property type="nucleotide sequence ID" value="NZ_BAAAEO010000003.1"/>
</dbReference>
<name>A0ABP3NRD6_9GAMM</name>
<evidence type="ECO:0000313" key="2">
    <source>
        <dbReference type="Proteomes" id="UP001501169"/>
    </source>
</evidence>
<evidence type="ECO:0008006" key="3">
    <source>
        <dbReference type="Google" id="ProtNLM"/>
    </source>
</evidence>